<accession>A0ACB1AFN9</accession>
<comment type="caution">
    <text evidence="1">The sequence shown here is derived from an EMBL/GenBank/DDBJ whole genome shotgun (WGS) entry which is preliminary data.</text>
</comment>
<proteinExistence type="predicted"/>
<dbReference type="Proteomes" id="UP001497535">
    <property type="component" value="Unassembled WGS sequence"/>
</dbReference>
<reference evidence="1" key="1">
    <citation type="submission" date="2023-11" db="EMBL/GenBank/DDBJ databases">
        <authorList>
            <person name="Poullet M."/>
        </authorList>
    </citation>
    <scope>NUCLEOTIDE SEQUENCE</scope>
    <source>
        <strain evidence="1">E1834</strain>
    </source>
</reference>
<dbReference type="EMBL" id="CAVMJV010000080">
    <property type="protein sequence ID" value="CAK5090099.1"/>
    <property type="molecule type" value="Genomic_DNA"/>
</dbReference>
<organism evidence="1 2">
    <name type="scientific">Meloidogyne enterolobii</name>
    <name type="common">Root-knot nematode worm</name>
    <name type="synonym">Meloidogyne mayaguensis</name>
    <dbReference type="NCBI Taxonomy" id="390850"/>
    <lineage>
        <taxon>Eukaryota</taxon>
        <taxon>Metazoa</taxon>
        <taxon>Ecdysozoa</taxon>
        <taxon>Nematoda</taxon>
        <taxon>Chromadorea</taxon>
        <taxon>Rhabditida</taxon>
        <taxon>Tylenchina</taxon>
        <taxon>Tylenchomorpha</taxon>
        <taxon>Tylenchoidea</taxon>
        <taxon>Meloidogynidae</taxon>
        <taxon>Meloidogyninae</taxon>
        <taxon>Meloidogyne</taxon>
    </lineage>
</organism>
<evidence type="ECO:0000313" key="1">
    <source>
        <dbReference type="EMBL" id="CAK5090099.1"/>
    </source>
</evidence>
<keyword evidence="2" id="KW-1185">Reference proteome</keyword>
<name>A0ACB1AFN9_MELEN</name>
<sequence>MDGEEFKKKREKSVTEEVVYELNKELNEKLKEIKKDHDRIFEEKRNKVGKLVKKELIENENNKELKEKLDNKRNEYNKVLEEKIKVENDKILKESIEDGRKIVSGKYNDFIVELKEMWSRAIFYQVFNEVYKKEEKKDVKIKFNNEKEKGEASSNKATIQAKQYEHLPHSDENGVIRKTFLLKIYGKENAVKLVKGKKDSAIFVNIYDEDTLETNDGKLYKSH</sequence>
<evidence type="ECO:0000313" key="2">
    <source>
        <dbReference type="Proteomes" id="UP001497535"/>
    </source>
</evidence>
<protein>
    <submittedName>
        <fullName evidence="1">Uncharacterized protein</fullName>
    </submittedName>
</protein>
<gene>
    <name evidence="1" type="ORF">MENTE1834_LOCUS37867</name>
</gene>